<evidence type="ECO:0000313" key="3">
    <source>
        <dbReference type="EMBL" id="KAJ5152683.1"/>
    </source>
</evidence>
<feature type="compositionally biased region" description="Polar residues" evidence="1">
    <location>
        <begin position="239"/>
        <end position="251"/>
    </location>
</feature>
<evidence type="ECO:0000256" key="2">
    <source>
        <dbReference type="SAM" id="Phobius"/>
    </source>
</evidence>
<keyword evidence="4" id="KW-1185">Reference proteome</keyword>
<dbReference type="Proteomes" id="UP001149163">
    <property type="component" value="Unassembled WGS sequence"/>
</dbReference>
<keyword evidence="2" id="KW-1133">Transmembrane helix</keyword>
<reference evidence="3" key="2">
    <citation type="journal article" date="2023" name="IMA Fungus">
        <title>Comparative genomic study of the Penicillium genus elucidates a diverse pangenome and 15 lateral gene transfer events.</title>
        <authorList>
            <person name="Petersen C."/>
            <person name="Sorensen T."/>
            <person name="Nielsen M.R."/>
            <person name="Sondergaard T.E."/>
            <person name="Sorensen J.L."/>
            <person name="Fitzpatrick D.A."/>
            <person name="Frisvad J.C."/>
            <person name="Nielsen K.L."/>
        </authorList>
    </citation>
    <scope>NUCLEOTIDE SEQUENCE</scope>
    <source>
        <strain evidence="3">IBT 26290</strain>
    </source>
</reference>
<keyword evidence="2" id="KW-0472">Membrane</keyword>
<evidence type="ECO:0000313" key="4">
    <source>
        <dbReference type="Proteomes" id="UP001149163"/>
    </source>
</evidence>
<dbReference type="PANTHER" id="PTHR38694:SF2">
    <property type="match status" value="1"/>
</dbReference>
<dbReference type="EMBL" id="JAPQKN010000007">
    <property type="protein sequence ID" value="KAJ5152683.1"/>
    <property type="molecule type" value="Genomic_DNA"/>
</dbReference>
<sequence length="689" mass="77050">MTSDPTLPLNLKPGEKDPQIQQHINWEYLALSARARYLNHIIFCLEGFSITMSQGRDVPRELEGSDSPQAPPRERNEPAEPWNQRPQNIQWKPASRSTEETLAEGLSNEDLWMLIRRFNKQIYHVKAVHDATSQTLDLNRAKDEQFPPEKLRMTIERFYTSVIVGLTELFRHVGRLRSWKDPARTSTFTIVYFASWHLNLLIPTMLSVLIALIMFPPIRPILFPVALAIKDLETFNGKASNIGQPESQDSLTGAPETHKGEAAEQEAKNMIDSVATIAVESAAGRYGQAVPEDLDEVPTASEAIDLGKLSENAKAGDSSEDETKKPVKNKVSRGTDKAMRVISDITDIYEKFANLLSPTPPFFLVTSRLRISGILSFICLTLPFTSSYWINKAIGFTIGIGFFGDPLFAYGADLLTQKIPDWKSHLDIQKTLLEGVPTNAQLTLTLFRIGEINSSPLPPPPNSGDNEPSWPIPRKKSKATVSTQASERDLSLNAPTQNIHEPLPEVKPKRRWVFKVLRFVRRTIATAIRGHIAFDRAMAIAGSAHTKHLIGMLQKRGLVSTPFGPLKFDAKFEKKRGAAVIDSTKEPPILYFTTYQSAGLDDLRVESRKKNSVLFQIPVTDIQELKKTEGLGWKGKLIVELTAGSKEAADGLVIVGKEEGQTFHLTGMRSRNQLFNRLIAIDAQFWESR</sequence>
<proteinExistence type="predicted"/>
<gene>
    <name evidence="3" type="ORF">N7482_009161</name>
</gene>
<accession>A0A9W9HPN3</accession>
<dbReference type="Pfam" id="PF11696">
    <property type="entry name" value="DUF3292"/>
    <property type="match status" value="1"/>
</dbReference>
<feature type="compositionally biased region" description="Basic and acidic residues" evidence="1">
    <location>
        <begin position="256"/>
        <end position="266"/>
    </location>
</feature>
<feature type="transmembrane region" description="Helical" evidence="2">
    <location>
        <begin position="190"/>
        <end position="215"/>
    </location>
</feature>
<dbReference type="RefSeq" id="XP_056538991.1">
    <property type="nucleotide sequence ID" value="XM_056691285.1"/>
</dbReference>
<dbReference type="PANTHER" id="PTHR38694">
    <property type="entry name" value="CONSERVED EXPRESSED PROTEIN"/>
    <property type="match status" value="1"/>
</dbReference>
<reference evidence="3" key="1">
    <citation type="submission" date="2022-11" db="EMBL/GenBank/DDBJ databases">
        <authorList>
            <person name="Petersen C."/>
        </authorList>
    </citation>
    <scope>NUCLEOTIDE SEQUENCE</scope>
    <source>
        <strain evidence="3">IBT 26290</strain>
    </source>
</reference>
<evidence type="ECO:0000256" key="1">
    <source>
        <dbReference type="SAM" id="MobiDB-lite"/>
    </source>
</evidence>
<dbReference type="OrthoDB" id="1708389at2759"/>
<feature type="region of interest" description="Disordered" evidence="1">
    <location>
        <begin position="311"/>
        <end position="331"/>
    </location>
</feature>
<protein>
    <submittedName>
        <fullName evidence="3">Uncharacterized protein</fullName>
    </submittedName>
</protein>
<keyword evidence="2" id="KW-0812">Transmembrane</keyword>
<dbReference type="GeneID" id="81430461"/>
<feature type="region of interest" description="Disordered" evidence="1">
    <location>
        <begin position="239"/>
        <end position="266"/>
    </location>
</feature>
<name>A0A9W9HPN3_9EURO</name>
<dbReference type="InterPro" id="IPR021709">
    <property type="entry name" value="DUF3292"/>
</dbReference>
<organism evidence="3 4">
    <name type="scientific">Penicillium canariense</name>
    <dbReference type="NCBI Taxonomy" id="189055"/>
    <lineage>
        <taxon>Eukaryota</taxon>
        <taxon>Fungi</taxon>
        <taxon>Dikarya</taxon>
        <taxon>Ascomycota</taxon>
        <taxon>Pezizomycotina</taxon>
        <taxon>Eurotiomycetes</taxon>
        <taxon>Eurotiomycetidae</taxon>
        <taxon>Eurotiales</taxon>
        <taxon>Aspergillaceae</taxon>
        <taxon>Penicillium</taxon>
    </lineage>
</organism>
<dbReference type="AlphaFoldDB" id="A0A9W9HPN3"/>
<feature type="region of interest" description="Disordered" evidence="1">
    <location>
        <begin position="455"/>
        <end position="501"/>
    </location>
</feature>
<feature type="region of interest" description="Disordered" evidence="1">
    <location>
        <begin position="58"/>
        <end position="97"/>
    </location>
</feature>
<comment type="caution">
    <text evidence="3">The sequence shown here is derived from an EMBL/GenBank/DDBJ whole genome shotgun (WGS) entry which is preliminary data.</text>
</comment>